<dbReference type="Proteomes" id="UP000800038">
    <property type="component" value="Unassembled WGS sequence"/>
</dbReference>
<proteinExistence type="predicted"/>
<sequence length="155" mass="17313">MHPPLPPPYLGFSPPPTAAAQALHPTLLDRQHRAVHHLLGVARRPSCKDSFRTPWRIFSGHSYKADEYVDLIECGIMGRMLRDELFQDMVVSVMIARVRAWITTGIWWVCWAGRKRDARAEISPQPPKGILRNMSSGSGGGPKTVRFEGAQGSNE</sequence>
<protein>
    <submittedName>
        <fullName evidence="2">Uncharacterized protein</fullName>
    </submittedName>
</protein>
<feature type="region of interest" description="Disordered" evidence="1">
    <location>
        <begin position="122"/>
        <end position="155"/>
    </location>
</feature>
<accession>A0A6A5SZB5</accession>
<evidence type="ECO:0000313" key="2">
    <source>
        <dbReference type="EMBL" id="KAF1946015.1"/>
    </source>
</evidence>
<dbReference type="EMBL" id="ML976006">
    <property type="protein sequence ID" value="KAF1946015.1"/>
    <property type="molecule type" value="Genomic_DNA"/>
</dbReference>
<organism evidence="2 3">
    <name type="scientific">Clathrospora elynae</name>
    <dbReference type="NCBI Taxonomy" id="706981"/>
    <lineage>
        <taxon>Eukaryota</taxon>
        <taxon>Fungi</taxon>
        <taxon>Dikarya</taxon>
        <taxon>Ascomycota</taxon>
        <taxon>Pezizomycotina</taxon>
        <taxon>Dothideomycetes</taxon>
        <taxon>Pleosporomycetidae</taxon>
        <taxon>Pleosporales</taxon>
        <taxon>Diademaceae</taxon>
        <taxon>Clathrospora</taxon>
    </lineage>
</organism>
<evidence type="ECO:0000313" key="3">
    <source>
        <dbReference type="Proteomes" id="UP000800038"/>
    </source>
</evidence>
<reference evidence="2" key="1">
    <citation type="journal article" date="2020" name="Stud. Mycol.">
        <title>101 Dothideomycetes genomes: a test case for predicting lifestyles and emergence of pathogens.</title>
        <authorList>
            <person name="Haridas S."/>
            <person name="Albert R."/>
            <person name="Binder M."/>
            <person name="Bloem J."/>
            <person name="Labutti K."/>
            <person name="Salamov A."/>
            <person name="Andreopoulos B."/>
            <person name="Baker S."/>
            <person name="Barry K."/>
            <person name="Bills G."/>
            <person name="Bluhm B."/>
            <person name="Cannon C."/>
            <person name="Castanera R."/>
            <person name="Culley D."/>
            <person name="Daum C."/>
            <person name="Ezra D."/>
            <person name="Gonzalez J."/>
            <person name="Henrissat B."/>
            <person name="Kuo A."/>
            <person name="Liang C."/>
            <person name="Lipzen A."/>
            <person name="Lutzoni F."/>
            <person name="Magnuson J."/>
            <person name="Mondo S."/>
            <person name="Nolan M."/>
            <person name="Ohm R."/>
            <person name="Pangilinan J."/>
            <person name="Park H.-J."/>
            <person name="Ramirez L."/>
            <person name="Alfaro M."/>
            <person name="Sun H."/>
            <person name="Tritt A."/>
            <person name="Yoshinaga Y."/>
            <person name="Zwiers L.-H."/>
            <person name="Turgeon B."/>
            <person name="Goodwin S."/>
            <person name="Spatafora J."/>
            <person name="Crous P."/>
            <person name="Grigoriev I."/>
        </authorList>
    </citation>
    <scope>NUCLEOTIDE SEQUENCE</scope>
    <source>
        <strain evidence="2">CBS 161.51</strain>
    </source>
</reference>
<name>A0A6A5SZB5_9PLEO</name>
<dbReference type="AlphaFoldDB" id="A0A6A5SZB5"/>
<evidence type="ECO:0000256" key="1">
    <source>
        <dbReference type="SAM" id="MobiDB-lite"/>
    </source>
</evidence>
<gene>
    <name evidence="2" type="ORF">EJ02DRAFT_462970</name>
</gene>
<keyword evidence="3" id="KW-1185">Reference proteome</keyword>